<dbReference type="OrthoDB" id="9906600at2"/>
<evidence type="ECO:0000256" key="6">
    <source>
        <dbReference type="SAM" id="Phobius"/>
    </source>
</evidence>
<evidence type="ECO:0000256" key="3">
    <source>
        <dbReference type="ARBA" id="ARBA00022692"/>
    </source>
</evidence>
<feature type="transmembrane region" description="Helical" evidence="6">
    <location>
        <begin position="139"/>
        <end position="161"/>
    </location>
</feature>
<keyword evidence="3 6" id="KW-0812">Transmembrane</keyword>
<feature type="transmembrane region" description="Helical" evidence="6">
    <location>
        <begin position="109"/>
        <end position="132"/>
    </location>
</feature>
<dbReference type="Proteomes" id="UP000244867">
    <property type="component" value="Unassembled WGS sequence"/>
</dbReference>
<organism evidence="7 8">
    <name type="scientific">Nocardioides currus</name>
    <dbReference type="NCBI Taxonomy" id="2133958"/>
    <lineage>
        <taxon>Bacteria</taxon>
        <taxon>Bacillati</taxon>
        <taxon>Actinomycetota</taxon>
        <taxon>Actinomycetes</taxon>
        <taxon>Propionibacteriales</taxon>
        <taxon>Nocardioidaceae</taxon>
        <taxon>Nocardioides</taxon>
    </lineage>
</organism>
<dbReference type="PANTHER" id="PTHR30250:SF11">
    <property type="entry name" value="O-ANTIGEN TRANSPORTER-RELATED"/>
    <property type="match status" value="1"/>
</dbReference>
<feature type="transmembrane region" description="Helical" evidence="6">
    <location>
        <begin position="282"/>
        <end position="307"/>
    </location>
</feature>
<evidence type="ECO:0008006" key="9">
    <source>
        <dbReference type="Google" id="ProtNLM"/>
    </source>
</evidence>
<feature type="transmembrane region" description="Helical" evidence="6">
    <location>
        <begin position="378"/>
        <end position="399"/>
    </location>
</feature>
<dbReference type="EMBL" id="PYXZ01000002">
    <property type="protein sequence ID" value="PUA81478.1"/>
    <property type="molecule type" value="Genomic_DNA"/>
</dbReference>
<name>A0A2R7YYL7_9ACTN</name>
<evidence type="ECO:0000256" key="1">
    <source>
        <dbReference type="ARBA" id="ARBA00004651"/>
    </source>
</evidence>
<keyword evidence="4 6" id="KW-1133">Transmembrane helix</keyword>
<feature type="transmembrane region" description="Helical" evidence="6">
    <location>
        <begin position="167"/>
        <end position="190"/>
    </location>
</feature>
<accession>A0A2R7YYL7</accession>
<dbReference type="GO" id="GO:0005886">
    <property type="term" value="C:plasma membrane"/>
    <property type="evidence" value="ECO:0007669"/>
    <property type="project" value="UniProtKB-SubCell"/>
</dbReference>
<dbReference type="PANTHER" id="PTHR30250">
    <property type="entry name" value="PST FAMILY PREDICTED COLANIC ACID TRANSPORTER"/>
    <property type="match status" value="1"/>
</dbReference>
<reference evidence="7 8" key="1">
    <citation type="submission" date="2018-03" db="EMBL/GenBank/DDBJ databases">
        <authorList>
            <person name="Keele B.F."/>
        </authorList>
    </citation>
    <scope>NUCLEOTIDE SEQUENCE [LARGE SCALE GENOMIC DNA]</scope>
    <source>
        <strain evidence="7 8">IB-3</strain>
    </source>
</reference>
<proteinExistence type="predicted"/>
<evidence type="ECO:0000256" key="5">
    <source>
        <dbReference type="ARBA" id="ARBA00023136"/>
    </source>
</evidence>
<feature type="transmembrane region" description="Helical" evidence="6">
    <location>
        <begin position="43"/>
        <end position="69"/>
    </location>
</feature>
<evidence type="ECO:0000256" key="4">
    <source>
        <dbReference type="ARBA" id="ARBA00022989"/>
    </source>
</evidence>
<feature type="transmembrane region" description="Helical" evidence="6">
    <location>
        <begin position="348"/>
        <end position="366"/>
    </location>
</feature>
<dbReference type="InterPro" id="IPR050833">
    <property type="entry name" value="Poly_Biosynth_Transport"/>
</dbReference>
<protein>
    <recommendedName>
        <fullName evidence="9">Polysaccharide biosynthesis protein</fullName>
    </recommendedName>
</protein>
<comment type="caution">
    <text evidence="7">The sequence shown here is derived from an EMBL/GenBank/DDBJ whole genome shotgun (WGS) entry which is preliminary data.</text>
</comment>
<evidence type="ECO:0000313" key="8">
    <source>
        <dbReference type="Proteomes" id="UP000244867"/>
    </source>
</evidence>
<feature type="transmembrane region" description="Helical" evidence="6">
    <location>
        <begin position="81"/>
        <end position="103"/>
    </location>
</feature>
<dbReference type="AlphaFoldDB" id="A0A2R7YYL7"/>
<evidence type="ECO:0000313" key="7">
    <source>
        <dbReference type="EMBL" id="PUA81478.1"/>
    </source>
</evidence>
<comment type="subcellular location">
    <subcellularLocation>
        <location evidence="1">Cell membrane</location>
        <topology evidence="1">Multi-pass membrane protein</topology>
    </subcellularLocation>
</comment>
<feature type="transmembrane region" description="Helical" evidence="6">
    <location>
        <begin position="319"/>
        <end position="336"/>
    </location>
</feature>
<gene>
    <name evidence="7" type="ORF">C7S10_05175</name>
</gene>
<keyword evidence="5 6" id="KW-0472">Membrane</keyword>
<keyword evidence="2" id="KW-1003">Cell membrane</keyword>
<sequence>MTAAVRHPAVAVLASSVVAQLALLVSGPLVVRLLGVPGRGELALAWSVVLGASQVAMLGLPTAVTWFAASRGIEPVRIVSGVLRGYLVQVAVSAVAVAGVVVLLTGGGWVRGVIALAGVLALMLAVLGLAALQGLGRFGAFAVLQALPAVSYAAVVAVLWVRDAGSVTTLLALSLAGWAVVAAVSLALGLRSSGNEPTALPTPEQTRAYGRRAAIAGLAPIDTLGLEQVLLGLVASHYVLGLFVVGWAFETGPVMVLAALAAFVGPRLSTLAGGHREFVRRWLLVSVAVGVVVCAAIQLVLAPVLVWAFGPEAEPALDLARVLTAAGVLLGLRRVTASCLVGLGRASGATAAELAGLATMVVGMLASSPGDHPLRPGLVLLAAGAVTLVGQAVQLVRALNGPAPASR</sequence>
<keyword evidence="8" id="KW-1185">Reference proteome</keyword>
<evidence type="ECO:0000256" key="2">
    <source>
        <dbReference type="ARBA" id="ARBA00022475"/>
    </source>
</evidence>